<feature type="compositionally biased region" description="Basic and acidic residues" evidence="8">
    <location>
        <begin position="12"/>
        <end position="27"/>
    </location>
</feature>
<evidence type="ECO:0000256" key="7">
    <source>
        <dbReference type="ARBA" id="ARBA00047984"/>
    </source>
</evidence>
<dbReference type="SMART" id="SM00847">
    <property type="entry name" value="HA2"/>
    <property type="match status" value="1"/>
</dbReference>
<dbReference type="Gene3D" id="1.20.120.1080">
    <property type="match status" value="1"/>
</dbReference>
<dbReference type="CDD" id="cd18791">
    <property type="entry name" value="SF2_C_RHA"/>
    <property type="match status" value="1"/>
</dbReference>
<evidence type="ECO:0000256" key="6">
    <source>
        <dbReference type="ARBA" id="ARBA00022840"/>
    </source>
</evidence>
<dbReference type="Gene3D" id="3.40.50.300">
    <property type="entry name" value="P-loop containing nucleotide triphosphate hydrolases"/>
    <property type="match status" value="3"/>
</dbReference>
<dbReference type="InterPro" id="IPR027417">
    <property type="entry name" value="P-loop_NTPase"/>
</dbReference>
<proteinExistence type="inferred from homology"/>
<evidence type="ECO:0000256" key="1">
    <source>
        <dbReference type="ARBA" id="ARBA00008792"/>
    </source>
</evidence>
<dbReference type="InterPro" id="IPR002464">
    <property type="entry name" value="DNA/RNA_helicase_DEAH_CS"/>
</dbReference>
<evidence type="ECO:0000313" key="12">
    <source>
        <dbReference type="Proteomes" id="UP000244005"/>
    </source>
</evidence>
<dbReference type="GO" id="GO:0000462">
    <property type="term" value="P:maturation of SSU-rRNA from tricistronic rRNA transcript (SSU-rRNA, 5.8S rRNA, LSU-rRNA)"/>
    <property type="evidence" value="ECO:0000318"/>
    <property type="project" value="GO_Central"/>
</dbReference>
<dbReference type="PROSITE" id="PS00690">
    <property type="entry name" value="DEAH_ATP_HELICASE"/>
    <property type="match status" value="1"/>
</dbReference>
<evidence type="ECO:0000259" key="9">
    <source>
        <dbReference type="PROSITE" id="PS51192"/>
    </source>
</evidence>
<dbReference type="GO" id="GO:0003723">
    <property type="term" value="F:RNA binding"/>
    <property type="evidence" value="ECO:0000318"/>
    <property type="project" value="GO_Central"/>
</dbReference>
<feature type="region of interest" description="Disordered" evidence="8">
    <location>
        <begin position="537"/>
        <end position="588"/>
    </location>
</feature>
<dbReference type="InterPro" id="IPR048333">
    <property type="entry name" value="HA2_WH"/>
</dbReference>
<dbReference type="GO" id="GO:0005730">
    <property type="term" value="C:nucleolus"/>
    <property type="evidence" value="ECO:0000318"/>
    <property type="project" value="GO_Central"/>
</dbReference>
<feature type="compositionally biased region" description="Basic and acidic residues" evidence="8">
    <location>
        <begin position="66"/>
        <end position="77"/>
    </location>
</feature>
<dbReference type="InterPro" id="IPR011545">
    <property type="entry name" value="DEAD/DEAH_box_helicase_dom"/>
</dbReference>
<keyword evidence="12" id="KW-1185">Reference proteome</keyword>
<keyword evidence="5" id="KW-0347">Helicase</keyword>
<dbReference type="EC" id="3.6.4.13" evidence="2"/>
<keyword evidence="6" id="KW-0067">ATP-binding</keyword>
<dbReference type="EMBL" id="KZ772716">
    <property type="protein sequence ID" value="PTQ39538.1"/>
    <property type="molecule type" value="Genomic_DNA"/>
</dbReference>
<reference evidence="11" key="2">
    <citation type="submission" date="2017-12" db="EMBL/GenBank/DDBJ databases">
        <title>WGS assembly of Marchantia polymorpha.</title>
        <authorList>
            <person name="Bowman J.L."/>
            <person name="Kohchi T."/>
            <person name="Yamato K.T."/>
            <person name="Jenkins J."/>
            <person name="Shu S."/>
            <person name="Ishizaki K."/>
            <person name="Yamaoka S."/>
            <person name="Nishihama R."/>
            <person name="Nakamura Y."/>
            <person name="Berger F."/>
            <person name="Adam C."/>
            <person name="Aki S.S."/>
            <person name="Althoff F."/>
            <person name="Araki T."/>
            <person name="Arteaga-Vazquez M.A."/>
            <person name="Balasubrmanian S."/>
            <person name="Bauer D."/>
            <person name="Boehm C.R."/>
            <person name="Briginshaw L."/>
            <person name="Caballero-Perez J."/>
            <person name="Catarino B."/>
            <person name="Chen F."/>
            <person name="Chiyoda S."/>
            <person name="Chovatia M."/>
            <person name="Davies K.M."/>
            <person name="Delmans M."/>
            <person name="Demura T."/>
            <person name="Dierschke T."/>
            <person name="Dolan L."/>
            <person name="Dorantes-Acosta A.E."/>
            <person name="Eklund D.M."/>
            <person name="Florent S.N."/>
            <person name="Flores-Sandoval E."/>
            <person name="Fujiyama A."/>
            <person name="Fukuzawa H."/>
            <person name="Galik B."/>
            <person name="Grimanelli D."/>
            <person name="Grimwood J."/>
            <person name="Grossniklaus U."/>
            <person name="Hamada T."/>
            <person name="Haseloff J."/>
            <person name="Hetherington A.J."/>
            <person name="Higo A."/>
            <person name="Hirakawa Y."/>
            <person name="Hundley H.N."/>
            <person name="Ikeda Y."/>
            <person name="Inoue K."/>
            <person name="Inoue S."/>
            <person name="Ishida S."/>
            <person name="Jia Q."/>
            <person name="Kakita M."/>
            <person name="Kanazawa T."/>
            <person name="Kawai Y."/>
            <person name="Kawashima T."/>
            <person name="Kennedy M."/>
            <person name="Kinose K."/>
            <person name="Kinoshita T."/>
            <person name="Kohara Y."/>
            <person name="Koide E."/>
            <person name="Komatsu K."/>
            <person name="Kopischke S."/>
            <person name="Kubo M."/>
            <person name="Kyozuka J."/>
            <person name="Lagercrantz U."/>
            <person name="Lin S.S."/>
            <person name="Lindquist E."/>
            <person name="Lipzen A.M."/>
            <person name="Lu C."/>
            <person name="Luna E.D."/>
            <person name="Martienssen R.A."/>
            <person name="Minamino N."/>
            <person name="Mizutani M."/>
            <person name="Mizutani M."/>
            <person name="Mochizuki N."/>
            <person name="Monte I."/>
            <person name="Mosher R."/>
            <person name="Nagasaki H."/>
            <person name="Nakagami H."/>
            <person name="Naramoto S."/>
            <person name="Nishitani K."/>
            <person name="Ohtani M."/>
            <person name="Okamoto T."/>
            <person name="Okumura M."/>
            <person name="Phillips J."/>
            <person name="Pollak B."/>
            <person name="Reinders A."/>
            <person name="Roevekamp M."/>
            <person name="Sano R."/>
            <person name="Sawa S."/>
            <person name="Schmid M.W."/>
            <person name="Shirakawa M."/>
            <person name="Solano R."/>
            <person name="Spunde A."/>
            <person name="Suetsugu N."/>
            <person name="Sugano S."/>
            <person name="Sugiyama A."/>
            <person name="Sun R."/>
            <person name="Suzuki Y."/>
            <person name="Takenaka M."/>
            <person name="Takezawa D."/>
            <person name="Tomogane H."/>
            <person name="Tsuzuki M."/>
            <person name="Ueda T."/>
            <person name="Umeda M."/>
            <person name="Ward J.M."/>
            <person name="Watanabe Y."/>
            <person name="Yazaki K."/>
            <person name="Yokoyama R."/>
            <person name="Yoshitake Y."/>
            <person name="Yotsui I."/>
            <person name="Zachgo S."/>
            <person name="Schmutz J."/>
        </authorList>
    </citation>
    <scope>NUCLEOTIDE SEQUENCE [LARGE SCALE GENOMIC DNA]</scope>
    <source>
        <strain evidence="11">Tak-1</strain>
    </source>
</reference>
<dbReference type="Gramene" id="Mp4g04560.1">
    <property type="protein sequence ID" value="Mp4g04560.1.cds"/>
    <property type="gene ID" value="Mp4g04560"/>
</dbReference>
<dbReference type="PANTHER" id="PTHR18934">
    <property type="entry name" value="ATP-DEPENDENT RNA HELICASE"/>
    <property type="match status" value="1"/>
</dbReference>
<dbReference type="Pfam" id="PF00271">
    <property type="entry name" value="Helicase_C"/>
    <property type="match status" value="1"/>
</dbReference>
<dbReference type="GO" id="GO:0005524">
    <property type="term" value="F:ATP binding"/>
    <property type="evidence" value="ECO:0007669"/>
    <property type="project" value="UniProtKB-KW"/>
</dbReference>
<feature type="region of interest" description="Disordered" evidence="8">
    <location>
        <begin position="1"/>
        <end position="146"/>
    </location>
</feature>
<accession>A0A2R6X0B9</accession>
<dbReference type="Pfam" id="PF04408">
    <property type="entry name" value="WHD_HA2"/>
    <property type="match status" value="1"/>
</dbReference>
<evidence type="ECO:0000256" key="2">
    <source>
        <dbReference type="ARBA" id="ARBA00012552"/>
    </source>
</evidence>
<dbReference type="InterPro" id="IPR014001">
    <property type="entry name" value="Helicase_ATP-bd"/>
</dbReference>
<dbReference type="PANTHER" id="PTHR18934:SF99">
    <property type="entry name" value="ATP-DEPENDENT RNA HELICASE DHX37-RELATED"/>
    <property type="match status" value="1"/>
</dbReference>
<feature type="compositionally biased region" description="Basic and acidic residues" evidence="8">
    <location>
        <begin position="133"/>
        <end position="146"/>
    </location>
</feature>
<dbReference type="SMART" id="SM00490">
    <property type="entry name" value="HELICc"/>
    <property type="match status" value="1"/>
</dbReference>
<evidence type="ECO:0000256" key="5">
    <source>
        <dbReference type="ARBA" id="ARBA00022806"/>
    </source>
</evidence>
<evidence type="ECO:0000256" key="8">
    <source>
        <dbReference type="SAM" id="MobiDB-lite"/>
    </source>
</evidence>
<dbReference type="GO" id="GO:0004386">
    <property type="term" value="F:helicase activity"/>
    <property type="evidence" value="ECO:0000318"/>
    <property type="project" value="GO_Central"/>
</dbReference>
<dbReference type="GO" id="GO:0016787">
    <property type="term" value="F:hydrolase activity"/>
    <property type="evidence" value="ECO:0007669"/>
    <property type="project" value="UniProtKB-KW"/>
</dbReference>
<dbReference type="OrthoDB" id="10253254at2759"/>
<keyword evidence="4" id="KW-0378">Hydrolase</keyword>
<dbReference type="InterPro" id="IPR001650">
    <property type="entry name" value="Helicase_C-like"/>
</dbReference>
<dbReference type="SUPFAM" id="SSF52540">
    <property type="entry name" value="P-loop containing nucleoside triphosphate hydrolases"/>
    <property type="match status" value="1"/>
</dbReference>
<dbReference type="Gramene" id="Mp4g04560.2">
    <property type="protein sequence ID" value="Mp4g04560.2.cds"/>
    <property type="gene ID" value="Mp4g04560"/>
</dbReference>
<dbReference type="PROSITE" id="PS51192">
    <property type="entry name" value="HELICASE_ATP_BIND_1"/>
    <property type="match status" value="1"/>
</dbReference>
<dbReference type="Pfam" id="PF07717">
    <property type="entry name" value="OB_NTP_bind"/>
    <property type="match status" value="1"/>
</dbReference>
<dbReference type="Proteomes" id="UP000244005">
    <property type="component" value="Unassembled WGS sequence"/>
</dbReference>
<gene>
    <name evidence="11" type="ORF">MARPO_0044s0018</name>
</gene>
<organism evidence="11 12">
    <name type="scientific">Marchantia polymorpha</name>
    <name type="common">Common liverwort</name>
    <name type="synonym">Marchantia aquatica</name>
    <dbReference type="NCBI Taxonomy" id="3197"/>
    <lineage>
        <taxon>Eukaryota</taxon>
        <taxon>Viridiplantae</taxon>
        <taxon>Streptophyta</taxon>
        <taxon>Embryophyta</taxon>
        <taxon>Marchantiophyta</taxon>
        <taxon>Marchantiopsida</taxon>
        <taxon>Marchantiidae</taxon>
        <taxon>Marchantiales</taxon>
        <taxon>Marchantiaceae</taxon>
        <taxon>Marchantia</taxon>
    </lineage>
</organism>
<protein>
    <recommendedName>
        <fullName evidence="2">RNA helicase</fullName>
        <ecNumber evidence="2">3.6.4.13</ecNumber>
    </recommendedName>
</protein>
<dbReference type="SMART" id="SM00487">
    <property type="entry name" value="DEXDc"/>
    <property type="match status" value="1"/>
</dbReference>
<sequence>MAGNVARGLAKRKAEFEGSSAHEREGAMDDSQVGEAHAQSHGKRNRKREKRKGSKLEDPPAQLKGGRVESVAEKLLDPNEEMDAVSEKLTDKKKPKKKKRKKGKAEVGNDPLQYGSQEVTRENREMVSTSMETKTEPKKERIKEGKSNGEIVEDEIGAQQMTELKNELGSSNYEEVSHRNIVQLESEFKDVQGPSVVRCTAPEKKTSSFVVHVTRPDDVEKGRENLPIVMMEQEIMEAIQDNAVVIVCGETGCGKTTQVPQFLYEAGYGSGLNNERGGMIGVTQPRRVAVLGTARRVAHELNVQLGREVGFQVRHDRKLGEKSSIKFMTDGILLRELQGDFLLRKYSAIVLDEAHERSLNTDILIGMLSRVVPLRQKLYDQDAKARKKLNVGGGRTEPSGLVTPLKLVIMSATLRVEDFTANSRMFPTPPPVIRVPARQFPVSVHFSKKTELIDYMGAAYKKVCAIHRKLPPGGILVFLTGQREVEDLCKKLRKAFQPGRAKGARGAASDANDLKDVLGRNEAVEADTFGGLNMDKISVAMDEDSPVDGRRMNTEEDGMSGDDQYDKLSESEDESDLEASDDEPLGEEDILEKLRRKLYPTEAKVEIGPAVSGSHEQKDSCSLSFELKDLSKEESEPNLKSKDDKSKEPGPLHVLPLYAMLPAAAQLKVFSDMPAGRRFVVVATNVAETSITIPGIRYVVDCGRAKEKEFDRFSRVSRFEVQWISKASADQRAGRAGRTGPGHCYRLYSSAHFNHSFPTFGRPEIHKSPIEGVVLVMKCMGIDKVANFPFPTPPDRAAVVEAEKCLKSLSALNLRTGLLTPMGQAMANYPISPRHSRMLLSAVQEAQELCLKAEEADVSLALAYAIAVAAALSLDDPFLREAGITEEEEEEAPTVEPVRHKYGAVASGTADEADVFHSNAEQQQDWMVAAEKARRKLRRAKAGLAHSKFKNMSSDAISVANALRAYDQAQNPEQFCQSHYLHSKTMSEMSKLRKQLWGLVMSNISDSKTKLGVTEVPDGGDLVWNGDILAKSEACWHEPSEKSLNQQQEALIRQAICAGWADQVSRKLSLQERAAIPDARHKRKVVAYRGCSLEEPIFLHPTSVVCKEAPAFVVYNELVNTSRIYMQRISAVEPTWLVRQAEALCTFSKPLSDPAPWYDQLGDEVMCWVTPNFGTHVWELPLHKMPLKKGKHRTAVFASALLQGKVLPSFSSLHSCLTNDPSIILKPESQALKRVSDLLHRLSSNMVDTRASLRDCWTKDAHFLYSEIMSWVQSNYQVKVKDIWEQLRQESRMDGEELYRKSGR</sequence>
<feature type="domain" description="Helicase ATP-binding" evidence="9">
    <location>
        <begin position="236"/>
        <end position="432"/>
    </location>
</feature>
<dbReference type="InterPro" id="IPR056371">
    <property type="entry name" value="DHX37-like_C"/>
</dbReference>
<dbReference type="InterPro" id="IPR007502">
    <property type="entry name" value="Helicase-assoc_dom"/>
</dbReference>
<name>A0A2R6X0B9_MARPO</name>
<feature type="compositionally biased region" description="Basic residues" evidence="8">
    <location>
        <begin position="40"/>
        <end position="53"/>
    </location>
</feature>
<reference evidence="12" key="1">
    <citation type="journal article" date="2017" name="Cell">
        <title>Insights into land plant evolution garnered from the Marchantia polymorpha genome.</title>
        <authorList>
            <person name="Bowman J.L."/>
            <person name="Kohchi T."/>
            <person name="Yamato K.T."/>
            <person name="Jenkins J."/>
            <person name="Shu S."/>
            <person name="Ishizaki K."/>
            <person name="Yamaoka S."/>
            <person name="Nishihama R."/>
            <person name="Nakamura Y."/>
            <person name="Berger F."/>
            <person name="Adam C."/>
            <person name="Aki S.S."/>
            <person name="Althoff F."/>
            <person name="Araki T."/>
            <person name="Arteaga-Vazquez M.A."/>
            <person name="Balasubrmanian S."/>
            <person name="Barry K."/>
            <person name="Bauer D."/>
            <person name="Boehm C.R."/>
            <person name="Briginshaw L."/>
            <person name="Caballero-Perez J."/>
            <person name="Catarino B."/>
            <person name="Chen F."/>
            <person name="Chiyoda S."/>
            <person name="Chovatia M."/>
            <person name="Davies K.M."/>
            <person name="Delmans M."/>
            <person name="Demura T."/>
            <person name="Dierschke T."/>
            <person name="Dolan L."/>
            <person name="Dorantes-Acosta A.E."/>
            <person name="Eklund D.M."/>
            <person name="Florent S.N."/>
            <person name="Flores-Sandoval E."/>
            <person name="Fujiyama A."/>
            <person name="Fukuzawa H."/>
            <person name="Galik B."/>
            <person name="Grimanelli D."/>
            <person name="Grimwood J."/>
            <person name="Grossniklaus U."/>
            <person name="Hamada T."/>
            <person name="Haseloff J."/>
            <person name="Hetherington A.J."/>
            <person name="Higo A."/>
            <person name="Hirakawa Y."/>
            <person name="Hundley H.N."/>
            <person name="Ikeda Y."/>
            <person name="Inoue K."/>
            <person name="Inoue S.I."/>
            <person name="Ishida S."/>
            <person name="Jia Q."/>
            <person name="Kakita M."/>
            <person name="Kanazawa T."/>
            <person name="Kawai Y."/>
            <person name="Kawashima T."/>
            <person name="Kennedy M."/>
            <person name="Kinose K."/>
            <person name="Kinoshita T."/>
            <person name="Kohara Y."/>
            <person name="Koide E."/>
            <person name="Komatsu K."/>
            <person name="Kopischke S."/>
            <person name="Kubo M."/>
            <person name="Kyozuka J."/>
            <person name="Lagercrantz U."/>
            <person name="Lin S.S."/>
            <person name="Lindquist E."/>
            <person name="Lipzen A.M."/>
            <person name="Lu C.W."/>
            <person name="De Luna E."/>
            <person name="Martienssen R.A."/>
            <person name="Minamino N."/>
            <person name="Mizutani M."/>
            <person name="Mizutani M."/>
            <person name="Mochizuki N."/>
            <person name="Monte I."/>
            <person name="Mosher R."/>
            <person name="Nagasaki H."/>
            <person name="Nakagami H."/>
            <person name="Naramoto S."/>
            <person name="Nishitani K."/>
            <person name="Ohtani M."/>
            <person name="Okamoto T."/>
            <person name="Okumura M."/>
            <person name="Phillips J."/>
            <person name="Pollak B."/>
            <person name="Reinders A."/>
            <person name="Rovekamp M."/>
            <person name="Sano R."/>
            <person name="Sawa S."/>
            <person name="Schmid M.W."/>
            <person name="Shirakawa M."/>
            <person name="Solano R."/>
            <person name="Spunde A."/>
            <person name="Suetsugu N."/>
            <person name="Sugano S."/>
            <person name="Sugiyama A."/>
            <person name="Sun R."/>
            <person name="Suzuki Y."/>
            <person name="Takenaka M."/>
            <person name="Takezawa D."/>
            <person name="Tomogane H."/>
            <person name="Tsuzuki M."/>
            <person name="Ueda T."/>
            <person name="Umeda M."/>
            <person name="Ward J.M."/>
            <person name="Watanabe Y."/>
            <person name="Yazaki K."/>
            <person name="Yokoyama R."/>
            <person name="Yoshitake Y."/>
            <person name="Yotsui I."/>
            <person name="Zachgo S."/>
            <person name="Schmutz J."/>
        </authorList>
    </citation>
    <scope>NUCLEOTIDE SEQUENCE [LARGE SCALE GENOMIC DNA]</scope>
    <source>
        <strain evidence="12">Tak-1</strain>
    </source>
</reference>
<evidence type="ECO:0000313" key="11">
    <source>
        <dbReference type="EMBL" id="PTQ39539.1"/>
    </source>
</evidence>
<dbReference type="CDD" id="cd17982">
    <property type="entry name" value="DEXHc_DHX37"/>
    <property type="match status" value="1"/>
</dbReference>
<feature type="domain" description="Helicase C-terminal" evidence="10">
    <location>
        <begin position="593"/>
        <end position="781"/>
    </location>
</feature>
<evidence type="ECO:0000259" key="10">
    <source>
        <dbReference type="PROSITE" id="PS51194"/>
    </source>
</evidence>
<feature type="compositionally biased region" description="Acidic residues" evidence="8">
    <location>
        <begin position="571"/>
        <end position="588"/>
    </location>
</feature>
<dbReference type="FunFam" id="3.40.50.300:FF:000637">
    <property type="entry name" value="ATP-dependent RNA helicase DHX37/DHR1"/>
    <property type="match status" value="1"/>
</dbReference>
<evidence type="ECO:0000256" key="4">
    <source>
        <dbReference type="ARBA" id="ARBA00022801"/>
    </source>
</evidence>
<feature type="compositionally biased region" description="Basic residues" evidence="8">
    <location>
        <begin position="93"/>
        <end position="103"/>
    </location>
</feature>
<dbReference type="Pfam" id="PF23362">
    <property type="entry name" value="DHX37_C"/>
    <property type="match status" value="1"/>
</dbReference>
<dbReference type="PROSITE" id="PS51194">
    <property type="entry name" value="HELICASE_CTER"/>
    <property type="match status" value="1"/>
</dbReference>
<comment type="catalytic activity">
    <reaction evidence="7">
        <text>ATP + H2O = ADP + phosphate + H(+)</text>
        <dbReference type="Rhea" id="RHEA:13065"/>
        <dbReference type="ChEBI" id="CHEBI:15377"/>
        <dbReference type="ChEBI" id="CHEBI:15378"/>
        <dbReference type="ChEBI" id="CHEBI:30616"/>
        <dbReference type="ChEBI" id="CHEBI:43474"/>
        <dbReference type="ChEBI" id="CHEBI:456216"/>
        <dbReference type="EC" id="3.6.4.13"/>
    </reaction>
</comment>
<dbReference type="EMBL" id="KZ772716">
    <property type="protein sequence ID" value="PTQ39539.1"/>
    <property type="molecule type" value="Genomic_DNA"/>
</dbReference>
<dbReference type="InterPro" id="IPR011709">
    <property type="entry name" value="DEAD-box_helicase_OB_fold"/>
</dbReference>
<evidence type="ECO:0000256" key="3">
    <source>
        <dbReference type="ARBA" id="ARBA00022741"/>
    </source>
</evidence>
<dbReference type="GO" id="GO:0003724">
    <property type="term" value="F:RNA helicase activity"/>
    <property type="evidence" value="ECO:0007669"/>
    <property type="project" value="UniProtKB-EC"/>
</dbReference>
<dbReference type="Pfam" id="PF00270">
    <property type="entry name" value="DEAD"/>
    <property type="match status" value="1"/>
</dbReference>
<comment type="similarity">
    <text evidence="1">Belongs to the DEAD box helicase family. DEAH subfamily.</text>
</comment>
<dbReference type="Pfam" id="PF21010">
    <property type="entry name" value="HA2_C"/>
    <property type="match status" value="1"/>
</dbReference>
<keyword evidence="3" id="KW-0547">Nucleotide-binding</keyword>
<dbReference type="OMA" id="KYAYHCA"/>